<evidence type="ECO:0000313" key="3">
    <source>
        <dbReference type="Proteomes" id="UP000006727"/>
    </source>
</evidence>
<dbReference type="Proteomes" id="UP000006727">
    <property type="component" value="Chromosome 7"/>
</dbReference>
<dbReference type="AlphaFoldDB" id="A0A2K1KA42"/>
<proteinExistence type="predicted"/>
<dbReference type="EMBL" id="ABEU02000007">
    <property type="protein sequence ID" value="PNR50637.1"/>
    <property type="molecule type" value="Genomic_DNA"/>
</dbReference>
<reference evidence="1 3" key="2">
    <citation type="journal article" date="2018" name="Plant J.">
        <title>The Physcomitrella patens chromosome-scale assembly reveals moss genome structure and evolution.</title>
        <authorList>
            <person name="Lang D."/>
            <person name="Ullrich K.K."/>
            <person name="Murat F."/>
            <person name="Fuchs J."/>
            <person name="Jenkins J."/>
            <person name="Haas F.B."/>
            <person name="Piednoel M."/>
            <person name="Gundlach H."/>
            <person name="Van Bel M."/>
            <person name="Meyberg R."/>
            <person name="Vives C."/>
            <person name="Morata J."/>
            <person name="Symeonidi A."/>
            <person name="Hiss M."/>
            <person name="Muchero W."/>
            <person name="Kamisugi Y."/>
            <person name="Saleh O."/>
            <person name="Blanc G."/>
            <person name="Decker E.L."/>
            <person name="van Gessel N."/>
            <person name="Grimwood J."/>
            <person name="Hayes R.D."/>
            <person name="Graham S.W."/>
            <person name="Gunter L.E."/>
            <person name="McDaniel S.F."/>
            <person name="Hoernstein S.N.W."/>
            <person name="Larsson A."/>
            <person name="Li F.W."/>
            <person name="Perroud P.F."/>
            <person name="Phillips J."/>
            <person name="Ranjan P."/>
            <person name="Rokshar D.S."/>
            <person name="Rothfels C.J."/>
            <person name="Schneider L."/>
            <person name="Shu S."/>
            <person name="Stevenson D.W."/>
            <person name="Thummler F."/>
            <person name="Tillich M."/>
            <person name="Villarreal Aguilar J.C."/>
            <person name="Widiez T."/>
            <person name="Wong G.K."/>
            <person name="Wymore A."/>
            <person name="Zhang Y."/>
            <person name="Zimmer A.D."/>
            <person name="Quatrano R.S."/>
            <person name="Mayer K.F.X."/>
            <person name="Goodstein D."/>
            <person name="Casacuberta J.M."/>
            <person name="Vandepoele K."/>
            <person name="Reski R."/>
            <person name="Cuming A.C."/>
            <person name="Tuskan G.A."/>
            <person name="Maumus F."/>
            <person name="Salse J."/>
            <person name="Schmutz J."/>
            <person name="Rensing S.A."/>
        </authorList>
    </citation>
    <scope>NUCLEOTIDE SEQUENCE [LARGE SCALE GENOMIC DNA]</scope>
    <source>
        <strain evidence="2 3">cv. Gransden 2004</strain>
    </source>
</reference>
<dbReference type="PaxDb" id="3218-PP1S136_134V6.1"/>
<dbReference type="EnsemblPlants" id="Pp3c7_2850V3.1">
    <property type="protein sequence ID" value="Pp3c7_2850V3.1"/>
    <property type="gene ID" value="Pp3c7_2850"/>
</dbReference>
<reference evidence="2" key="3">
    <citation type="submission" date="2020-12" db="UniProtKB">
        <authorList>
            <consortium name="EnsemblPlants"/>
        </authorList>
    </citation>
    <scope>IDENTIFICATION</scope>
</reference>
<dbReference type="Gramene" id="Pp3c7_2850V3.1">
    <property type="protein sequence ID" value="Pp3c7_2850V3.1"/>
    <property type="gene ID" value="Pp3c7_2850"/>
</dbReference>
<reference evidence="1 3" key="1">
    <citation type="journal article" date="2008" name="Science">
        <title>The Physcomitrella genome reveals evolutionary insights into the conquest of land by plants.</title>
        <authorList>
            <person name="Rensing S."/>
            <person name="Lang D."/>
            <person name="Zimmer A."/>
            <person name="Terry A."/>
            <person name="Salamov A."/>
            <person name="Shapiro H."/>
            <person name="Nishiyama T."/>
            <person name="Perroud P.-F."/>
            <person name="Lindquist E."/>
            <person name="Kamisugi Y."/>
            <person name="Tanahashi T."/>
            <person name="Sakakibara K."/>
            <person name="Fujita T."/>
            <person name="Oishi K."/>
            <person name="Shin-I T."/>
            <person name="Kuroki Y."/>
            <person name="Toyoda A."/>
            <person name="Suzuki Y."/>
            <person name="Hashimoto A."/>
            <person name="Yamaguchi K."/>
            <person name="Sugano A."/>
            <person name="Kohara Y."/>
            <person name="Fujiyama A."/>
            <person name="Anterola A."/>
            <person name="Aoki S."/>
            <person name="Ashton N."/>
            <person name="Barbazuk W.B."/>
            <person name="Barker E."/>
            <person name="Bennetzen J."/>
            <person name="Bezanilla M."/>
            <person name="Blankenship R."/>
            <person name="Cho S.H."/>
            <person name="Dutcher S."/>
            <person name="Estelle M."/>
            <person name="Fawcett J.A."/>
            <person name="Gundlach H."/>
            <person name="Hanada K."/>
            <person name="Heyl A."/>
            <person name="Hicks K.A."/>
            <person name="Hugh J."/>
            <person name="Lohr M."/>
            <person name="Mayer K."/>
            <person name="Melkozernov A."/>
            <person name="Murata T."/>
            <person name="Nelson D."/>
            <person name="Pils B."/>
            <person name="Prigge M."/>
            <person name="Reiss B."/>
            <person name="Renner T."/>
            <person name="Rombauts S."/>
            <person name="Rushton P."/>
            <person name="Sanderfoot A."/>
            <person name="Schween G."/>
            <person name="Shiu S.-H."/>
            <person name="Stueber K."/>
            <person name="Theodoulou F.L."/>
            <person name="Tu H."/>
            <person name="Van de Peer Y."/>
            <person name="Verrier P.J."/>
            <person name="Waters E."/>
            <person name="Wood A."/>
            <person name="Yang L."/>
            <person name="Cove D."/>
            <person name="Cuming A."/>
            <person name="Hasebe M."/>
            <person name="Lucas S."/>
            <person name="Mishler D.B."/>
            <person name="Reski R."/>
            <person name="Grigoriev I."/>
            <person name="Quatrano R.S."/>
            <person name="Boore J.L."/>
        </authorList>
    </citation>
    <scope>NUCLEOTIDE SEQUENCE [LARGE SCALE GENOMIC DNA]</scope>
    <source>
        <strain evidence="2 3">cv. Gransden 2004</strain>
    </source>
</reference>
<dbReference type="InParanoid" id="A0A2K1KA42"/>
<gene>
    <name evidence="1" type="ORF">PHYPA_009823</name>
</gene>
<sequence>MAPKLLNMSVAILPMSADFQWSPTTAGLVQYFFFPGLSSCSGIIHSRFSFAASSFIQKRK</sequence>
<accession>A0A2K1KA42</accession>
<evidence type="ECO:0000313" key="2">
    <source>
        <dbReference type="EnsemblPlants" id="Pp3c7_2850V3.1"/>
    </source>
</evidence>
<name>A0A2K1KA42_PHYPA</name>
<organism evidence="1">
    <name type="scientific">Physcomitrium patens</name>
    <name type="common">Spreading-leaved earth moss</name>
    <name type="synonym">Physcomitrella patens</name>
    <dbReference type="NCBI Taxonomy" id="3218"/>
    <lineage>
        <taxon>Eukaryota</taxon>
        <taxon>Viridiplantae</taxon>
        <taxon>Streptophyta</taxon>
        <taxon>Embryophyta</taxon>
        <taxon>Bryophyta</taxon>
        <taxon>Bryophytina</taxon>
        <taxon>Bryopsida</taxon>
        <taxon>Funariidae</taxon>
        <taxon>Funariales</taxon>
        <taxon>Funariaceae</taxon>
        <taxon>Physcomitrium</taxon>
    </lineage>
</organism>
<keyword evidence="3" id="KW-1185">Reference proteome</keyword>
<evidence type="ECO:0000313" key="1">
    <source>
        <dbReference type="EMBL" id="PNR50637.1"/>
    </source>
</evidence>
<protein>
    <submittedName>
        <fullName evidence="1 2">Uncharacterized protein</fullName>
    </submittedName>
</protein>